<name>A0A4Q5JCH2_9ACTN</name>
<comment type="caution">
    <text evidence="2">The sequence shown here is derived from an EMBL/GenBank/DDBJ whole genome shotgun (WGS) entry which is preliminary data.</text>
</comment>
<feature type="region of interest" description="Disordered" evidence="1">
    <location>
        <begin position="1"/>
        <end position="23"/>
    </location>
</feature>
<keyword evidence="3" id="KW-1185">Reference proteome</keyword>
<dbReference type="InterPro" id="IPR011991">
    <property type="entry name" value="ArsR-like_HTH"/>
</dbReference>
<dbReference type="OrthoDB" id="7945987at2"/>
<dbReference type="CDD" id="cd00090">
    <property type="entry name" value="HTH_ARSR"/>
    <property type="match status" value="1"/>
</dbReference>
<protein>
    <submittedName>
        <fullName evidence="2">ArsR family transcriptional regulator</fullName>
    </submittedName>
</protein>
<dbReference type="InterPro" id="IPR036388">
    <property type="entry name" value="WH-like_DNA-bd_sf"/>
</dbReference>
<dbReference type="Pfam" id="PF12840">
    <property type="entry name" value="HTH_20"/>
    <property type="match status" value="1"/>
</dbReference>
<organism evidence="2 3">
    <name type="scientific">Nocardioides iriomotensis</name>
    <dbReference type="NCBI Taxonomy" id="715784"/>
    <lineage>
        <taxon>Bacteria</taxon>
        <taxon>Bacillati</taxon>
        <taxon>Actinomycetota</taxon>
        <taxon>Actinomycetes</taxon>
        <taxon>Propionibacteriales</taxon>
        <taxon>Nocardioidaceae</taxon>
        <taxon>Nocardioides</taxon>
    </lineage>
</organism>
<dbReference type="Proteomes" id="UP000291189">
    <property type="component" value="Unassembled WGS sequence"/>
</dbReference>
<evidence type="ECO:0000256" key="1">
    <source>
        <dbReference type="SAM" id="MobiDB-lite"/>
    </source>
</evidence>
<evidence type="ECO:0000313" key="3">
    <source>
        <dbReference type="Proteomes" id="UP000291189"/>
    </source>
</evidence>
<reference evidence="2 3" key="1">
    <citation type="submission" date="2019-01" db="EMBL/GenBank/DDBJ databases">
        <title>Nocardioides guangzhouensis sp. nov., an actinobacterium isolated from soil.</title>
        <authorList>
            <person name="Fu Y."/>
            <person name="Cai Y."/>
            <person name="Lin Z."/>
            <person name="Chen P."/>
        </authorList>
    </citation>
    <scope>NUCLEOTIDE SEQUENCE [LARGE SCALE GENOMIC DNA]</scope>
    <source>
        <strain evidence="2 3">NBRC 105384</strain>
    </source>
</reference>
<dbReference type="SUPFAM" id="SSF46785">
    <property type="entry name" value="Winged helix' DNA-binding domain"/>
    <property type="match status" value="1"/>
</dbReference>
<dbReference type="InterPro" id="IPR036390">
    <property type="entry name" value="WH_DNA-bd_sf"/>
</dbReference>
<evidence type="ECO:0000313" key="2">
    <source>
        <dbReference type="EMBL" id="RYU15761.1"/>
    </source>
</evidence>
<dbReference type="Gene3D" id="1.10.10.10">
    <property type="entry name" value="Winged helix-like DNA-binding domain superfamily/Winged helix DNA-binding domain"/>
    <property type="match status" value="1"/>
</dbReference>
<sequence>MAVTRRTRRTADQRHADTAPSPEGPEVIEQLIAYYHPTRQKILETISVHGPASVGMIADRLGIAPGSVSHHLKPLHRAGFVEPAPELAADTRASWWRLARTSVSYDALDYPPGSRAREVVGLAEKANDDRHVAAMRTWRTRRHELPGAWRRAGGSSDTGIAATAEQVEDLLTRVNEVFRTWAYEVHDDQQVHPDADRRHVLAFAHVVPSVEGGTR</sequence>
<dbReference type="AlphaFoldDB" id="A0A4Q5JCH2"/>
<accession>A0A4Q5JCH2</accession>
<gene>
    <name evidence="2" type="ORF">ETU37_01200</name>
</gene>
<dbReference type="EMBL" id="SDPU01000001">
    <property type="protein sequence ID" value="RYU15761.1"/>
    <property type="molecule type" value="Genomic_DNA"/>
</dbReference>
<proteinExistence type="predicted"/>